<reference evidence="1 2" key="1">
    <citation type="submission" date="2021-02" db="EMBL/GenBank/DDBJ databases">
        <title>Bacillus sp. RD4P76, an endophyte from a halophyte.</title>
        <authorList>
            <person name="Sun J.-Q."/>
        </authorList>
    </citation>
    <scope>NUCLEOTIDE SEQUENCE [LARGE SCALE GENOMIC DNA]</scope>
    <source>
        <strain evidence="1 2">RD4P76</strain>
    </source>
</reference>
<dbReference type="EMBL" id="JAFELM010000044">
    <property type="protein sequence ID" value="MBM6619783.1"/>
    <property type="molecule type" value="Genomic_DNA"/>
</dbReference>
<evidence type="ECO:0000313" key="1">
    <source>
        <dbReference type="EMBL" id="MBM6619783.1"/>
    </source>
</evidence>
<comment type="caution">
    <text evidence="1">The sequence shown here is derived from an EMBL/GenBank/DDBJ whole genome shotgun (WGS) entry which is preliminary data.</text>
</comment>
<proteinExistence type="predicted"/>
<protein>
    <submittedName>
        <fullName evidence="1">Tetratricopeptide repeat protein</fullName>
    </submittedName>
</protein>
<accession>A0ABS2DPW2</accession>
<evidence type="ECO:0000313" key="2">
    <source>
        <dbReference type="Proteomes" id="UP001518925"/>
    </source>
</evidence>
<keyword evidence="2" id="KW-1185">Reference proteome</keyword>
<dbReference type="SUPFAM" id="SSF48452">
    <property type="entry name" value="TPR-like"/>
    <property type="match status" value="1"/>
</dbReference>
<dbReference type="Pfam" id="PF14559">
    <property type="entry name" value="TPR_19"/>
    <property type="match status" value="1"/>
</dbReference>
<dbReference type="SUPFAM" id="SSF116965">
    <property type="entry name" value="Hypothetical protein MPN330"/>
    <property type="match status" value="1"/>
</dbReference>
<dbReference type="InterPro" id="IPR011990">
    <property type="entry name" value="TPR-like_helical_dom_sf"/>
</dbReference>
<organism evidence="1 2">
    <name type="scientific">Bacillus suaedaesalsae</name>
    <dbReference type="NCBI Taxonomy" id="2810349"/>
    <lineage>
        <taxon>Bacteria</taxon>
        <taxon>Bacillati</taxon>
        <taxon>Bacillota</taxon>
        <taxon>Bacilli</taxon>
        <taxon>Bacillales</taxon>
        <taxon>Bacillaceae</taxon>
        <taxon>Bacillus</taxon>
    </lineage>
</organism>
<gene>
    <name evidence="1" type="ORF">JR050_19145</name>
</gene>
<name>A0ABS2DPW2_9BACI</name>
<dbReference type="RefSeq" id="WP_204205262.1">
    <property type="nucleotide sequence ID" value="NZ_JAFELM010000044.1"/>
</dbReference>
<sequence>MDNNDQFKNVIPFPNLQKRLLDKGMEALQKKNFDEALALLQQALEYDDSLDEVQFGIVICLFELGYLEEAKVNCSRMLKEDVGDYYDVLQLYLTILVQLGNYEEVESTIEAVLQEDKIPPQTVENFYKLLDFSRKMTADEDVILETQRVEVTRIIESDSVQEQWNVVQALRNERLGIAYSFPILDQYLLDEMKHPIVKTSILQLLIEKDIFREVSVEKFGKVLKVNTAELYDMETHAFTHQVIQVLDDTLGNENPSLFEVAKEMWFRHLYVNYPFNSQPENEAIWAAGLHKVGYDLHGIDIEAEEIAELYKITIQDLLFASCRIKEIEEISFIPM</sequence>
<dbReference type="Proteomes" id="UP001518925">
    <property type="component" value="Unassembled WGS sequence"/>
</dbReference>
<dbReference type="Gene3D" id="1.25.40.10">
    <property type="entry name" value="Tetratricopeptide repeat domain"/>
    <property type="match status" value="1"/>
</dbReference>